<organism evidence="1 2">
    <name type="scientific">Pelosinus propionicus DSM 13327</name>
    <dbReference type="NCBI Taxonomy" id="1123291"/>
    <lineage>
        <taxon>Bacteria</taxon>
        <taxon>Bacillati</taxon>
        <taxon>Bacillota</taxon>
        <taxon>Negativicutes</taxon>
        <taxon>Selenomonadales</taxon>
        <taxon>Sporomusaceae</taxon>
        <taxon>Pelosinus</taxon>
    </lineage>
</organism>
<proteinExistence type="predicted"/>
<dbReference type="Proteomes" id="UP000199520">
    <property type="component" value="Unassembled WGS sequence"/>
</dbReference>
<accession>A0A1I4PMD6</accession>
<dbReference type="EMBL" id="FOTS01000067">
    <property type="protein sequence ID" value="SFM28888.1"/>
    <property type="molecule type" value="Genomic_DNA"/>
</dbReference>
<dbReference type="STRING" id="1123291.SAMN04490355_106713"/>
<dbReference type="InterPro" id="IPR014347">
    <property type="entry name" value="Tautomerase/MIF_sf"/>
</dbReference>
<keyword evidence="1" id="KW-0670">Pyruvate</keyword>
<evidence type="ECO:0000313" key="1">
    <source>
        <dbReference type="EMBL" id="SFM28888.1"/>
    </source>
</evidence>
<dbReference type="PANTHER" id="PTHR38460:SF1">
    <property type="entry name" value="TAUTOMERASE YOLI-RELATED"/>
    <property type="match status" value="1"/>
</dbReference>
<gene>
    <name evidence="1" type="ORF">SAMN04490355_106713</name>
</gene>
<dbReference type="AlphaFoldDB" id="A0A1I4PMD6"/>
<dbReference type="OrthoDB" id="9804765at2"/>
<evidence type="ECO:0000313" key="2">
    <source>
        <dbReference type="Proteomes" id="UP000199520"/>
    </source>
</evidence>
<dbReference type="Gene3D" id="3.30.429.10">
    <property type="entry name" value="Macrophage Migration Inhibitory Factor"/>
    <property type="match status" value="1"/>
</dbReference>
<dbReference type="PANTHER" id="PTHR38460">
    <property type="entry name" value="TAUTOMERASE YOLI-RELATED"/>
    <property type="match status" value="1"/>
</dbReference>
<sequence>MPFVRISLMEGKLEEYKQTISNSIHDAMVKTINCPPLDRFQVMTDHRKTDLIYDPSYLGINRTDDMIMIQITLNEGRTVELKKALYHEIAEQLKARLEIRPEDIFINLIEVKKENWSFGNGLASYA</sequence>
<keyword evidence="2" id="KW-1185">Reference proteome</keyword>
<dbReference type="RefSeq" id="WP_090943573.1">
    <property type="nucleotide sequence ID" value="NZ_FOTS01000067.1"/>
</dbReference>
<name>A0A1I4PMD6_9FIRM</name>
<reference evidence="2" key="1">
    <citation type="submission" date="2016-10" db="EMBL/GenBank/DDBJ databases">
        <authorList>
            <person name="Varghese N."/>
            <person name="Submissions S."/>
        </authorList>
    </citation>
    <scope>NUCLEOTIDE SEQUENCE [LARGE SCALE GENOMIC DNA]</scope>
    <source>
        <strain evidence="2">DSM 13327</strain>
    </source>
</reference>
<dbReference type="InterPro" id="IPR037479">
    <property type="entry name" value="Tauto_MSAD"/>
</dbReference>
<dbReference type="Pfam" id="PF14552">
    <property type="entry name" value="Tautomerase_2"/>
    <property type="match status" value="1"/>
</dbReference>
<protein>
    <submittedName>
        <fullName evidence="1">Phenylpyruvate tautomerase PptA, 4-oxalocrotonate tautomerase family</fullName>
    </submittedName>
</protein>
<dbReference type="SUPFAM" id="SSF55331">
    <property type="entry name" value="Tautomerase/MIF"/>
    <property type="match status" value="1"/>
</dbReference>